<comment type="caution">
    <text evidence="2">The sequence shown here is derived from an EMBL/GenBank/DDBJ whole genome shotgun (WGS) entry which is preliminary data.</text>
</comment>
<evidence type="ECO:0000259" key="1">
    <source>
        <dbReference type="Pfam" id="PF09851"/>
    </source>
</evidence>
<dbReference type="AlphaFoldDB" id="A0A3A4ZFD0"/>
<gene>
    <name evidence="2" type="ORF">C4561_00965</name>
</gene>
<dbReference type="EMBL" id="QZJF01000006">
    <property type="protein sequence ID" value="RJR27841.1"/>
    <property type="molecule type" value="Genomic_DNA"/>
</dbReference>
<evidence type="ECO:0000313" key="3">
    <source>
        <dbReference type="Proteomes" id="UP000265540"/>
    </source>
</evidence>
<dbReference type="InterPro" id="IPR018649">
    <property type="entry name" value="SHOCT"/>
</dbReference>
<dbReference type="Proteomes" id="UP000265540">
    <property type="component" value="Unassembled WGS sequence"/>
</dbReference>
<evidence type="ECO:0000313" key="2">
    <source>
        <dbReference type="EMBL" id="RJR27841.1"/>
    </source>
</evidence>
<reference evidence="2 3" key="1">
    <citation type="journal article" date="2017" name="ISME J.">
        <title>Energy and carbon metabolisms in a deep terrestrial subsurface fluid microbial community.</title>
        <authorList>
            <person name="Momper L."/>
            <person name="Jungbluth S.P."/>
            <person name="Lee M.D."/>
            <person name="Amend J.P."/>
        </authorList>
    </citation>
    <scope>NUCLEOTIDE SEQUENCE [LARGE SCALE GENOMIC DNA]</scope>
    <source>
        <strain evidence="2">SURF_46</strain>
    </source>
</reference>
<name>A0A3A4ZFD0_UNCKA</name>
<proteinExistence type="predicted"/>
<protein>
    <submittedName>
        <fullName evidence="2">SHOCT domain-containing protein</fullName>
    </submittedName>
</protein>
<accession>A0A3A4ZFD0</accession>
<feature type="domain" description="SHOCT" evidence="1">
    <location>
        <begin position="120"/>
        <end position="144"/>
    </location>
</feature>
<organism evidence="2 3">
    <name type="scientific">candidate division WWE3 bacterium</name>
    <dbReference type="NCBI Taxonomy" id="2053526"/>
    <lineage>
        <taxon>Bacteria</taxon>
        <taxon>Katanobacteria</taxon>
    </lineage>
</organism>
<dbReference type="Pfam" id="PF09851">
    <property type="entry name" value="SHOCT"/>
    <property type="match status" value="1"/>
</dbReference>
<sequence length="148" mass="17422">MSNLLLKLQGIRSLNRTIFPPYLYIHDDILVYRRRKWIWVKEISISYNQISQVTLNRGIFFSSLDIITTGTDDIILKYVSTAHAIKAKKILDQKIYHSHAKHQQIETGSRIALSDYERTLNRLRELLAKGQISEKDYERKKAQLIKHL</sequence>